<evidence type="ECO:0008006" key="5">
    <source>
        <dbReference type="Google" id="ProtNLM"/>
    </source>
</evidence>
<evidence type="ECO:0000259" key="1">
    <source>
        <dbReference type="Pfam" id="PF13354"/>
    </source>
</evidence>
<dbReference type="InterPro" id="IPR045155">
    <property type="entry name" value="Beta-lactam_cat"/>
</dbReference>
<dbReference type="PANTHER" id="PTHR35333">
    <property type="entry name" value="BETA-LACTAMASE"/>
    <property type="match status" value="1"/>
</dbReference>
<feature type="domain" description="Beta-lactamase class A catalytic" evidence="1">
    <location>
        <begin position="77"/>
        <end position="252"/>
    </location>
</feature>
<dbReference type="GO" id="GO:0008800">
    <property type="term" value="F:beta-lactamase activity"/>
    <property type="evidence" value="ECO:0007669"/>
    <property type="project" value="InterPro"/>
</dbReference>
<protein>
    <recommendedName>
        <fullName evidence="5">Beta-lactamase</fullName>
    </recommendedName>
</protein>
<proteinExistence type="predicted"/>
<organism evidence="3 4">
    <name type="scientific">Sumerlaea chitinivorans</name>
    <dbReference type="NCBI Taxonomy" id="2250252"/>
    <lineage>
        <taxon>Bacteria</taxon>
        <taxon>Candidatus Sumerlaeota</taxon>
        <taxon>Candidatus Sumerlaeia</taxon>
        <taxon>Candidatus Sumerlaeales</taxon>
        <taxon>Candidatus Sumerlaeaceae</taxon>
        <taxon>Candidatus Sumerlaea</taxon>
    </lineage>
</organism>
<dbReference type="EMBL" id="CP030759">
    <property type="protein sequence ID" value="AXA37623.1"/>
    <property type="molecule type" value="Genomic_DNA"/>
</dbReference>
<dbReference type="Pfam" id="PF25275">
    <property type="entry name" value="Golvesin_C"/>
    <property type="match status" value="1"/>
</dbReference>
<gene>
    <name evidence="3" type="ORF">BRCON_2881</name>
</gene>
<reference evidence="3 4" key="1">
    <citation type="submission" date="2018-05" db="EMBL/GenBank/DDBJ databases">
        <title>A metagenomic window into the 2 km-deep terrestrial subsurface aquifer revealed taxonomically and functionally diverse microbial community comprising novel uncultured bacterial lineages.</title>
        <authorList>
            <person name="Kadnikov V.V."/>
            <person name="Mardanov A.V."/>
            <person name="Beletsky A.V."/>
            <person name="Banks D."/>
            <person name="Pimenov N.V."/>
            <person name="Frank Y.A."/>
            <person name="Karnachuk O.V."/>
            <person name="Ravin N.V."/>
        </authorList>
    </citation>
    <scope>NUCLEOTIDE SEQUENCE [LARGE SCALE GENOMIC DNA]</scope>
    <source>
        <strain evidence="3">BY</strain>
    </source>
</reference>
<dbReference type="SUPFAM" id="SSF56601">
    <property type="entry name" value="beta-lactamase/transpeptidase-like"/>
    <property type="match status" value="1"/>
</dbReference>
<dbReference type="PANTHER" id="PTHR35333:SF3">
    <property type="entry name" value="BETA-LACTAMASE-TYPE TRANSPEPTIDASE FOLD CONTAINING PROTEIN"/>
    <property type="match status" value="1"/>
</dbReference>
<dbReference type="Pfam" id="PF13354">
    <property type="entry name" value="Beta-lactamase2"/>
    <property type="match status" value="1"/>
</dbReference>
<name>A0A2Z4YB39_SUMC1</name>
<feature type="domain" description="Golvesin/Xly CBD-like" evidence="2">
    <location>
        <begin position="294"/>
        <end position="407"/>
    </location>
</feature>
<dbReference type="GO" id="GO:0030655">
    <property type="term" value="P:beta-lactam antibiotic catabolic process"/>
    <property type="evidence" value="ECO:0007669"/>
    <property type="project" value="InterPro"/>
</dbReference>
<dbReference type="Proteomes" id="UP000262583">
    <property type="component" value="Chromosome"/>
</dbReference>
<dbReference type="KEGG" id="schv:BRCON_2881"/>
<dbReference type="InterPro" id="IPR033803">
    <property type="entry name" value="CBD-like_Golvesin-Xly"/>
</dbReference>
<accession>A0A2Z4YB39</accession>
<sequence>MDDPLLDAAVAEARAEFMRNKPFDRLDATILIPAEDGSWRRGSFNGDAVAYPASCVKLAYMAAAMHWCREHGLPYTHLDHAVRPMIEKSDNFQTGVVVDAITSAPNIDDLTSTTDPRWSEWIERRRYTARWLDERGLLGNQVILHKTYPTNSGEWPRGAEKVARDVFGKNLMQPRLSASLMLEIVKGAIEPDARDYMMELLNHDRWKSNSVLGFGLPPGSRYYNKPGLAYDTLEDIAYVVLPNGKECIVAAFSNAFCLPYSSDPDPHDSSQLGEFMELLIAKTGLGVGLPPTRIVTDSDDGTSFACAGVWSDEETSGVTARVAVASQQTTPSATWRLGVPKDGKYEVCARYPARDSRTKVLYTVRHTDGVSSRTVDQRKVHDRWVKLGDYQFRAGEGEITVTAAGEGNLSSTSTLAAGKVRATLWPDL</sequence>
<dbReference type="InterPro" id="IPR000871">
    <property type="entry name" value="Beta-lactam_class-A"/>
</dbReference>
<evidence type="ECO:0000259" key="2">
    <source>
        <dbReference type="Pfam" id="PF25275"/>
    </source>
</evidence>
<dbReference type="GO" id="GO:0046677">
    <property type="term" value="P:response to antibiotic"/>
    <property type="evidence" value="ECO:0007669"/>
    <property type="project" value="InterPro"/>
</dbReference>
<evidence type="ECO:0000313" key="3">
    <source>
        <dbReference type="EMBL" id="AXA37623.1"/>
    </source>
</evidence>
<dbReference type="Gene3D" id="3.40.710.10">
    <property type="entry name" value="DD-peptidase/beta-lactamase superfamily"/>
    <property type="match status" value="1"/>
</dbReference>
<evidence type="ECO:0000313" key="4">
    <source>
        <dbReference type="Proteomes" id="UP000262583"/>
    </source>
</evidence>
<dbReference type="InterPro" id="IPR012338">
    <property type="entry name" value="Beta-lactam/transpept-like"/>
</dbReference>
<dbReference type="AlphaFoldDB" id="A0A2Z4YB39"/>